<proteinExistence type="inferred from homology"/>
<dbReference type="PANTHER" id="PTHR12001">
    <property type="entry name" value="GERANYLGERANYL PYROPHOSPHATE SYNTHASE"/>
    <property type="match status" value="1"/>
</dbReference>
<keyword evidence="4" id="KW-0479">Metal-binding</keyword>
<evidence type="ECO:0000313" key="7">
    <source>
        <dbReference type="EMBL" id="QDT23035.1"/>
    </source>
</evidence>
<dbReference type="Pfam" id="PF00348">
    <property type="entry name" value="polyprenyl_synt"/>
    <property type="match status" value="1"/>
</dbReference>
<dbReference type="EC" id="2.5.1.10" evidence="7"/>
<comment type="cofactor">
    <cofactor evidence="1">
        <name>Mg(2+)</name>
        <dbReference type="ChEBI" id="CHEBI:18420"/>
    </cofactor>
</comment>
<comment type="similarity">
    <text evidence="2">Belongs to the FPP/GGPP synthase family.</text>
</comment>
<dbReference type="SFLD" id="SFLDS00005">
    <property type="entry name" value="Isoprenoid_Synthase_Type_I"/>
    <property type="match status" value="1"/>
</dbReference>
<dbReference type="Proteomes" id="UP000320421">
    <property type="component" value="Chromosome"/>
</dbReference>
<gene>
    <name evidence="7" type="ORF">HG66A1_48480</name>
</gene>
<evidence type="ECO:0000256" key="3">
    <source>
        <dbReference type="ARBA" id="ARBA00022679"/>
    </source>
</evidence>
<dbReference type="GO" id="GO:0046872">
    <property type="term" value="F:metal ion binding"/>
    <property type="evidence" value="ECO:0007669"/>
    <property type="project" value="UniProtKB-KW"/>
</dbReference>
<dbReference type="InterPro" id="IPR002829">
    <property type="entry name" value="DUF116"/>
</dbReference>
<evidence type="ECO:0000256" key="2">
    <source>
        <dbReference type="ARBA" id="ARBA00006706"/>
    </source>
</evidence>
<dbReference type="InterPro" id="IPR008949">
    <property type="entry name" value="Isoprenoid_synthase_dom_sf"/>
</dbReference>
<feature type="compositionally biased region" description="Basic and acidic residues" evidence="6">
    <location>
        <begin position="11"/>
        <end position="32"/>
    </location>
</feature>
<dbReference type="GO" id="GO:0008299">
    <property type="term" value="P:isoprenoid biosynthetic process"/>
    <property type="evidence" value="ECO:0007669"/>
    <property type="project" value="InterPro"/>
</dbReference>
<evidence type="ECO:0000313" key="8">
    <source>
        <dbReference type="Proteomes" id="UP000320421"/>
    </source>
</evidence>
<dbReference type="GO" id="GO:0004337">
    <property type="term" value="F:(2E,6E)-farnesyl diphosphate synthase activity"/>
    <property type="evidence" value="ECO:0007669"/>
    <property type="project" value="UniProtKB-EC"/>
</dbReference>
<accession>A0A517PUI0</accession>
<dbReference type="EMBL" id="CP036266">
    <property type="protein sequence ID" value="QDT23035.1"/>
    <property type="molecule type" value="Genomic_DNA"/>
</dbReference>
<evidence type="ECO:0000256" key="1">
    <source>
        <dbReference type="ARBA" id="ARBA00001946"/>
    </source>
</evidence>
<protein>
    <submittedName>
        <fullName evidence="7">Farnesyl diphosphate synthase</fullName>
        <ecNumber evidence="7">2.5.1.10</ecNumber>
    </submittedName>
</protein>
<dbReference type="OrthoDB" id="230531at2"/>
<dbReference type="Pfam" id="PF01976">
    <property type="entry name" value="DUF116"/>
    <property type="match status" value="1"/>
</dbReference>
<evidence type="ECO:0000256" key="6">
    <source>
        <dbReference type="SAM" id="MobiDB-lite"/>
    </source>
</evidence>
<organism evidence="7 8">
    <name type="scientific">Gimesia chilikensis</name>
    <dbReference type="NCBI Taxonomy" id="2605989"/>
    <lineage>
        <taxon>Bacteria</taxon>
        <taxon>Pseudomonadati</taxon>
        <taxon>Planctomycetota</taxon>
        <taxon>Planctomycetia</taxon>
        <taxon>Planctomycetales</taxon>
        <taxon>Planctomycetaceae</taxon>
        <taxon>Gimesia</taxon>
    </lineage>
</organism>
<name>A0A517PUI0_9PLAN</name>
<keyword evidence="3 7" id="KW-0808">Transferase</keyword>
<feature type="region of interest" description="Disordered" evidence="6">
    <location>
        <begin position="1"/>
        <end position="41"/>
    </location>
</feature>
<dbReference type="RefSeq" id="WP_145189838.1">
    <property type="nucleotide sequence ID" value="NZ_CP036266.1"/>
</dbReference>
<dbReference type="InterPro" id="IPR000092">
    <property type="entry name" value="Polyprenyl_synt"/>
</dbReference>
<keyword evidence="8" id="KW-1185">Reference proteome</keyword>
<reference evidence="7 8" key="1">
    <citation type="submission" date="2019-02" db="EMBL/GenBank/DDBJ databases">
        <title>Deep-cultivation of Planctomycetes and their phenomic and genomic characterization uncovers novel biology.</title>
        <authorList>
            <person name="Wiegand S."/>
            <person name="Jogler M."/>
            <person name="Boedeker C."/>
            <person name="Pinto D."/>
            <person name="Vollmers J."/>
            <person name="Rivas-Marin E."/>
            <person name="Kohn T."/>
            <person name="Peeters S.H."/>
            <person name="Heuer A."/>
            <person name="Rast P."/>
            <person name="Oberbeckmann S."/>
            <person name="Bunk B."/>
            <person name="Jeske O."/>
            <person name="Meyerdierks A."/>
            <person name="Storesund J.E."/>
            <person name="Kallscheuer N."/>
            <person name="Luecker S."/>
            <person name="Lage O.M."/>
            <person name="Pohl T."/>
            <person name="Merkel B.J."/>
            <person name="Hornburger P."/>
            <person name="Mueller R.-W."/>
            <person name="Bruemmer F."/>
            <person name="Labrenz M."/>
            <person name="Spormann A.M."/>
            <person name="Op den Camp H."/>
            <person name="Overmann J."/>
            <person name="Amann R."/>
            <person name="Jetten M.S.M."/>
            <person name="Mascher T."/>
            <person name="Medema M.H."/>
            <person name="Devos D.P."/>
            <person name="Kaster A.-K."/>
            <person name="Ovreas L."/>
            <person name="Rohde M."/>
            <person name="Galperin M.Y."/>
            <person name="Jogler C."/>
        </authorList>
    </citation>
    <scope>NUCLEOTIDE SEQUENCE [LARGE SCALE GENOMIC DNA]</scope>
    <source>
        <strain evidence="7 8">HG66A1</strain>
    </source>
</reference>
<keyword evidence="5" id="KW-0460">Magnesium</keyword>
<dbReference type="SUPFAM" id="SSF48576">
    <property type="entry name" value="Terpenoid synthases"/>
    <property type="match status" value="1"/>
</dbReference>
<dbReference type="AlphaFoldDB" id="A0A517PUI0"/>
<dbReference type="Gene3D" id="1.10.600.10">
    <property type="entry name" value="Farnesyl Diphosphate Synthase"/>
    <property type="match status" value="1"/>
</dbReference>
<sequence length="615" mass="68630">MSIAPLDQESSEDKRVPAHDQAEGRASEDPKPVKRKRRSTSHLKAVPETLALREEMKAEAEKYVQRLDCSNPFTKAMLEDWSRELLAEMEQPEKFLGFMMVLIGNFFWKRQFLAIPFERRLLLLPHCLKHAEGCPAEYDEFGLDCEKCGACSIADYKVKAEKLGYKVLVAEGSPVVLKIIVGGYVDGILGVACLNVLEKSIDKVLIAGVPSYAVPLHSGDCKNTKMDEPWIWEVLEKYEPLEQPLTRSYLPTMRAANSLFEEHFDEILPPLRTKTEAAARTPLGKTEAIAYEWLKHGGKRFRPFITLAAYDALIKAQQDEAADSSQTYPLGVQKAAMAIEVFHKASLIHDDIEDDDQYRYGQETLHRQHGTGMAINIGDYLIGIGYRLLNEARADIGAEAAADLVEKMAAAHLKLCEGQGAEMAWQESETFELSPLDALQIYALKTSPAFEAALYAGVRMTGSAGEYEELISSFSRQIGVGFQILNDLKDWRGDDNNKLISGQDALAMRPTLLLALALQAGDDQQNAELKEILNGGGPSDYARINRLRKIYEACDVFTKAEVLVDKSRDRAEELAESVQNEDLKQLLKFFCETVLAEETPEVKPDLPVLMPQPIA</sequence>
<evidence type="ECO:0000256" key="5">
    <source>
        <dbReference type="ARBA" id="ARBA00022842"/>
    </source>
</evidence>
<dbReference type="PANTHER" id="PTHR12001:SF69">
    <property type="entry name" value="ALL TRANS-POLYPRENYL-DIPHOSPHATE SYNTHASE PDSS1"/>
    <property type="match status" value="1"/>
</dbReference>
<evidence type="ECO:0000256" key="4">
    <source>
        <dbReference type="ARBA" id="ARBA00022723"/>
    </source>
</evidence>